<dbReference type="Proteomes" id="UP000665025">
    <property type="component" value="Chromosome 2"/>
</dbReference>
<keyword evidence="2" id="KW-1185">Reference proteome</keyword>
<dbReference type="RefSeq" id="WP_209054122.1">
    <property type="nucleotide sequence ID" value="NZ_CP072426.1"/>
</dbReference>
<sequence>MKVLRDLHITINKGDFDELADYLDTINPLWIRDRKREEEVLNESGFRMYCFNKFLEEACFASLILSDSDEKTLSLINLVPVKQSRLSEAEYNAVLCDFAASVLDKANDKGNFSYELTAEDKSLEDWLTSEASGALRSFSNLANKSTGYTHPSDKQRWFLFIQSVFYSDSQFEPDMLEQFLEEDGWAKEDAQNLATDYEYSLDLLKAVVSKR</sequence>
<protein>
    <submittedName>
        <fullName evidence="1">Uncharacterized protein</fullName>
    </submittedName>
</protein>
<gene>
    <name evidence="1" type="ORF">J5X90_19765</name>
</gene>
<name>A0ABX7VBS6_9GAMM</name>
<evidence type="ECO:0000313" key="2">
    <source>
        <dbReference type="Proteomes" id="UP000665025"/>
    </source>
</evidence>
<reference evidence="1 2" key="1">
    <citation type="submission" date="2021-03" db="EMBL/GenBank/DDBJ databases">
        <title>Complete Genome of Pseudoalteromonas viridis Strain BBR56, a new biocontrol bacterial candidate.</title>
        <authorList>
            <person name="Handayani D.P."/>
            <person name="Isnansetyo A."/>
            <person name="Istiqomah I."/>
            <person name="Jumina J."/>
        </authorList>
    </citation>
    <scope>NUCLEOTIDE SEQUENCE [LARGE SCALE GENOMIC DNA]</scope>
    <source>
        <strain evidence="1 2">BBR56</strain>
    </source>
</reference>
<proteinExistence type="predicted"/>
<accession>A0ABX7VBS6</accession>
<organism evidence="1 2">
    <name type="scientific">Pseudoalteromonas viridis</name>
    <dbReference type="NCBI Taxonomy" id="339617"/>
    <lineage>
        <taxon>Bacteria</taxon>
        <taxon>Pseudomonadati</taxon>
        <taxon>Pseudomonadota</taxon>
        <taxon>Gammaproteobacteria</taxon>
        <taxon>Alteromonadales</taxon>
        <taxon>Pseudoalteromonadaceae</taxon>
        <taxon>Pseudoalteromonas</taxon>
    </lineage>
</organism>
<dbReference type="EMBL" id="CP072426">
    <property type="protein sequence ID" value="QTL37980.1"/>
    <property type="molecule type" value="Genomic_DNA"/>
</dbReference>
<evidence type="ECO:0000313" key="1">
    <source>
        <dbReference type="EMBL" id="QTL37980.1"/>
    </source>
</evidence>